<evidence type="ECO:0000313" key="13">
    <source>
        <dbReference type="EMBL" id="KAF8447969.1"/>
    </source>
</evidence>
<dbReference type="Proteomes" id="UP001194468">
    <property type="component" value="Unassembled WGS sequence"/>
</dbReference>
<dbReference type="SUPFAM" id="SSF51445">
    <property type="entry name" value="(Trans)glycosidases"/>
    <property type="match status" value="1"/>
</dbReference>
<gene>
    <name evidence="13" type="ORF">L210DRAFT_3610143</name>
</gene>
<dbReference type="GO" id="GO:0016985">
    <property type="term" value="F:mannan endo-1,4-beta-mannosidase activity"/>
    <property type="evidence" value="ECO:0007669"/>
    <property type="project" value="UniProtKB-EC"/>
</dbReference>
<evidence type="ECO:0000256" key="9">
    <source>
        <dbReference type="RuleBase" id="RU361153"/>
    </source>
</evidence>
<feature type="region of interest" description="Disordered" evidence="10">
    <location>
        <begin position="289"/>
        <end position="313"/>
    </location>
</feature>
<keyword evidence="5" id="KW-0964">Secreted</keyword>
<sequence>MNLLSFLFLLSPLVVLAAVPHPSRTTVRRNHSPFIGTDGTSFVLNGSNFRYIGTNAYWLPALNTNEDIWYTLGNISALGIKVVRLWAFNDVNTVPINGTWFQLVSNGTVSINDGPNGLQKLDTIVDMAEKHGLYVILSLTNNWYPLPLLPINDTGIVPRDVTPGTNNSLPRNYLSNDYGGMDLYVREFGLETHDQFYTDPSILNAFLNFTTQIVSRYVNSPAILSWEPANDPRCNSTLLASKSCTTETVTKWHATVATHIRSIDPNHLISAGTSGFLCTGCPKLYPLHPNPPPAPSASPVPGKRKRSKAVPVTTEQILRERAESRRRNREAATMTGTLKEDGIRIRGRWMSTATRRQETQSVGPTYDGSYGVDSQDILNIPNIGFGSFMLFPDQQSYGPTDPNLDPYTNTLNLGTDWIVKQTQSANAVGKPLALTSFGLVTQGNAQNFVPFNMTTAPFAPDASSNINSTYGVTNQQQTEAYSTWFNTGITSGLGGIVEYQWGQSNLTAETGTTISPGVTGISHDAQTTPVSPNNDTTGISPNDGYSNIGNDGVQQVVQNATQNIAAN</sequence>
<evidence type="ECO:0000256" key="6">
    <source>
        <dbReference type="ARBA" id="ARBA00022729"/>
    </source>
</evidence>
<dbReference type="InterPro" id="IPR001547">
    <property type="entry name" value="Glyco_hydro_5"/>
</dbReference>
<comment type="catalytic activity">
    <reaction evidence="1">
        <text>Random hydrolysis of (1-&gt;4)-beta-D-mannosidic linkages in mannans, galactomannans and glucomannans.</text>
        <dbReference type="EC" id="3.2.1.78"/>
    </reaction>
</comment>
<accession>A0AAD4C3U7</accession>
<proteinExistence type="inferred from homology"/>
<evidence type="ECO:0000259" key="12">
    <source>
        <dbReference type="Pfam" id="PF00150"/>
    </source>
</evidence>
<evidence type="ECO:0000256" key="11">
    <source>
        <dbReference type="SAM" id="SignalP"/>
    </source>
</evidence>
<keyword evidence="7 9" id="KW-0378">Hydrolase</keyword>
<evidence type="ECO:0000313" key="14">
    <source>
        <dbReference type="Proteomes" id="UP001194468"/>
    </source>
</evidence>
<dbReference type="InterPro" id="IPR017853">
    <property type="entry name" value="GH"/>
</dbReference>
<feature type="chain" id="PRO_5042088096" description="mannan endo-1,4-beta-mannosidase" evidence="11">
    <location>
        <begin position="18"/>
        <end position="567"/>
    </location>
</feature>
<reference evidence="13" key="1">
    <citation type="submission" date="2019-10" db="EMBL/GenBank/DDBJ databases">
        <authorList>
            <consortium name="DOE Joint Genome Institute"/>
            <person name="Kuo A."/>
            <person name="Miyauchi S."/>
            <person name="Kiss E."/>
            <person name="Drula E."/>
            <person name="Kohler A."/>
            <person name="Sanchez-Garcia M."/>
            <person name="Andreopoulos B."/>
            <person name="Barry K.W."/>
            <person name="Bonito G."/>
            <person name="Buee M."/>
            <person name="Carver A."/>
            <person name="Chen C."/>
            <person name="Cichocki N."/>
            <person name="Clum A."/>
            <person name="Culley D."/>
            <person name="Crous P.W."/>
            <person name="Fauchery L."/>
            <person name="Girlanda M."/>
            <person name="Hayes R."/>
            <person name="Keri Z."/>
            <person name="LaButti K."/>
            <person name="Lipzen A."/>
            <person name="Lombard V."/>
            <person name="Magnuson J."/>
            <person name="Maillard F."/>
            <person name="Morin E."/>
            <person name="Murat C."/>
            <person name="Nolan M."/>
            <person name="Ohm R."/>
            <person name="Pangilinan J."/>
            <person name="Pereira M."/>
            <person name="Perotto S."/>
            <person name="Peter M."/>
            <person name="Riley R."/>
            <person name="Sitrit Y."/>
            <person name="Stielow B."/>
            <person name="Szollosi G."/>
            <person name="Zifcakova L."/>
            <person name="Stursova M."/>
            <person name="Spatafora J.W."/>
            <person name="Tedersoo L."/>
            <person name="Vaario L.-M."/>
            <person name="Yamada A."/>
            <person name="Yan M."/>
            <person name="Wang P."/>
            <person name="Xu J."/>
            <person name="Bruns T."/>
            <person name="Baldrian P."/>
            <person name="Vilgalys R."/>
            <person name="Henrissat B."/>
            <person name="Grigoriev I.V."/>
            <person name="Hibbett D."/>
            <person name="Nagy L.G."/>
            <person name="Martin F.M."/>
        </authorList>
    </citation>
    <scope>NUCLEOTIDE SEQUENCE</scope>
    <source>
        <strain evidence="13">BED1</strain>
    </source>
</reference>
<dbReference type="AlphaFoldDB" id="A0AAD4C3U7"/>
<evidence type="ECO:0000256" key="8">
    <source>
        <dbReference type="ARBA" id="ARBA00023295"/>
    </source>
</evidence>
<protein>
    <recommendedName>
        <fullName evidence="4">mannan endo-1,4-beta-mannosidase</fullName>
        <ecNumber evidence="4">3.2.1.78</ecNumber>
    </recommendedName>
</protein>
<dbReference type="PANTHER" id="PTHR31451">
    <property type="match status" value="1"/>
</dbReference>
<evidence type="ECO:0000256" key="3">
    <source>
        <dbReference type="ARBA" id="ARBA00005641"/>
    </source>
</evidence>
<feature type="domain" description="Glycoside hydrolase family 5" evidence="12">
    <location>
        <begin position="75"/>
        <end position="440"/>
    </location>
</feature>
<keyword evidence="6 11" id="KW-0732">Signal</keyword>
<dbReference type="GO" id="GO:0046355">
    <property type="term" value="P:mannan catabolic process"/>
    <property type="evidence" value="ECO:0007669"/>
    <property type="project" value="UniProtKB-ARBA"/>
</dbReference>
<keyword evidence="8 9" id="KW-0326">Glycosidase</keyword>
<feature type="compositionally biased region" description="Polar residues" evidence="10">
    <location>
        <begin position="524"/>
        <end position="543"/>
    </location>
</feature>
<name>A0AAD4C3U7_BOLED</name>
<feature type="compositionally biased region" description="Pro residues" evidence="10">
    <location>
        <begin position="289"/>
        <end position="298"/>
    </location>
</feature>
<reference evidence="13" key="2">
    <citation type="journal article" date="2020" name="Nat. Commun.">
        <title>Large-scale genome sequencing of mycorrhizal fungi provides insights into the early evolution of symbiotic traits.</title>
        <authorList>
            <person name="Miyauchi S."/>
            <person name="Kiss E."/>
            <person name="Kuo A."/>
            <person name="Drula E."/>
            <person name="Kohler A."/>
            <person name="Sanchez-Garcia M."/>
            <person name="Morin E."/>
            <person name="Andreopoulos B."/>
            <person name="Barry K.W."/>
            <person name="Bonito G."/>
            <person name="Buee M."/>
            <person name="Carver A."/>
            <person name="Chen C."/>
            <person name="Cichocki N."/>
            <person name="Clum A."/>
            <person name="Culley D."/>
            <person name="Crous P.W."/>
            <person name="Fauchery L."/>
            <person name="Girlanda M."/>
            <person name="Hayes R.D."/>
            <person name="Keri Z."/>
            <person name="LaButti K."/>
            <person name="Lipzen A."/>
            <person name="Lombard V."/>
            <person name="Magnuson J."/>
            <person name="Maillard F."/>
            <person name="Murat C."/>
            <person name="Nolan M."/>
            <person name="Ohm R.A."/>
            <person name="Pangilinan J."/>
            <person name="Pereira M.F."/>
            <person name="Perotto S."/>
            <person name="Peter M."/>
            <person name="Pfister S."/>
            <person name="Riley R."/>
            <person name="Sitrit Y."/>
            <person name="Stielow J.B."/>
            <person name="Szollosi G."/>
            <person name="Zifcakova L."/>
            <person name="Stursova M."/>
            <person name="Spatafora J.W."/>
            <person name="Tedersoo L."/>
            <person name="Vaario L.M."/>
            <person name="Yamada A."/>
            <person name="Yan M."/>
            <person name="Wang P."/>
            <person name="Xu J."/>
            <person name="Bruns T."/>
            <person name="Baldrian P."/>
            <person name="Vilgalys R."/>
            <person name="Dunand C."/>
            <person name="Henrissat B."/>
            <person name="Grigoriev I.V."/>
            <person name="Hibbett D."/>
            <person name="Nagy L.G."/>
            <person name="Martin F.M."/>
        </authorList>
    </citation>
    <scope>NUCLEOTIDE SEQUENCE</scope>
    <source>
        <strain evidence="13">BED1</strain>
    </source>
</reference>
<dbReference type="InterPro" id="IPR045053">
    <property type="entry name" value="MAN-like"/>
</dbReference>
<comment type="similarity">
    <text evidence="3 9">Belongs to the glycosyl hydrolase 5 (cellulase A) family.</text>
</comment>
<dbReference type="GO" id="GO:0005576">
    <property type="term" value="C:extracellular region"/>
    <property type="evidence" value="ECO:0007669"/>
    <property type="project" value="UniProtKB-SubCell"/>
</dbReference>
<dbReference type="Gene3D" id="3.20.20.80">
    <property type="entry name" value="Glycosidases"/>
    <property type="match status" value="2"/>
</dbReference>
<evidence type="ECO:0000256" key="10">
    <source>
        <dbReference type="SAM" id="MobiDB-lite"/>
    </source>
</evidence>
<feature type="signal peptide" evidence="11">
    <location>
        <begin position="1"/>
        <end position="17"/>
    </location>
</feature>
<organism evidence="13 14">
    <name type="scientific">Boletus edulis BED1</name>
    <dbReference type="NCBI Taxonomy" id="1328754"/>
    <lineage>
        <taxon>Eukaryota</taxon>
        <taxon>Fungi</taxon>
        <taxon>Dikarya</taxon>
        <taxon>Basidiomycota</taxon>
        <taxon>Agaricomycotina</taxon>
        <taxon>Agaricomycetes</taxon>
        <taxon>Agaricomycetidae</taxon>
        <taxon>Boletales</taxon>
        <taxon>Boletineae</taxon>
        <taxon>Boletaceae</taxon>
        <taxon>Boletoideae</taxon>
        <taxon>Boletus</taxon>
    </lineage>
</organism>
<comment type="subcellular location">
    <subcellularLocation>
        <location evidence="2">Secreted</location>
    </subcellularLocation>
</comment>
<feature type="region of interest" description="Disordered" evidence="10">
    <location>
        <begin position="522"/>
        <end position="543"/>
    </location>
</feature>
<evidence type="ECO:0000256" key="5">
    <source>
        <dbReference type="ARBA" id="ARBA00022525"/>
    </source>
</evidence>
<comment type="caution">
    <text evidence="13">The sequence shown here is derived from an EMBL/GenBank/DDBJ whole genome shotgun (WGS) entry which is preliminary data.</text>
</comment>
<evidence type="ECO:0000256" key="7">
    <source>
        <dbReference type="ARBA" id="ARBA00022801"/>
    </source>
</evidence>
<keyword evidence="14" id="KW-1185">Reference proteome</keyword>
<dbReference type="EC" id="3.2.1.78" evidence="4"/>
<dbReference type="EMBL" id="WHUW01000004">
    <property type="protein sequence ID" value="KAF8447969.1"/>
    <property type="molecule type" value="Genomic_DNA"/>
</dbReference>
<evidence type="ECO:0000256" key="1">
    <source>
        <dbReference type="ARBA" id="ARBA00001678"/>
    </source>
</evidence>
<evidence type="ECO:0000256" key="2">
    <source>
        <dbReference type="ARBA" id="ARBA00004613"/>
    </source>
</evidence>
<dbReference type="Pfam" id="PF00150">
    <property type="entry name" value="Cellulase"/>
    <property type="match status" value="1"/>
</dbReference>
<evidence type="ECO:0000256" key="4">
    <source>
        <dbReference type="ARBA" id="ARBA00012706"/>
    </source>
</evidence>
<dbReference type="PANTHER" id="PTHR31451:SF39">
    <property type="entry name" value="MANNAN ENDO-1,4-BETA-MANNOSIDASE 1"/>
    <property type="match status" value="1"/>
</dbReference>